<reference evidence="1 2" key="1">
    <citation type="submission" date="2016-10" db="EMBL/GenBank/DDBJ databases">
        <authorList>
            <person name="de Groot N.N."/>
        </authorList>
    </citation>
    <scope>NUCLEOTIDE SEQUENCE [LARGE SCALE GENOMIC DNA]</scope>
    <source>
        <strain evidence="1 2">DSM 21800</strain>
    </source>
</reference>
<sequence>MSGTAGTAAHQVSRAAWVGYRWHRHRLATDPSHSTRRDLADLLRIGVQDTPYRTAQLSLLSRTARIGRRSVENAFGTPGGLVATWSLRGAPHVHAASEAGLVRSAVAPADAADAAVLLGGWAAELPTHRRPETYLDVVAEAMLRIVTEPTSKPALSRALSRQLPAELTAWCGRCRSRHVPDPLFRLAGGRAGLALDPEQRAPTVLLPPPAGSGTDVAGARGELVASFLRANGPTSRPLLGGWLGVDSRGLAATLEDLGVIRVKVGNRSLLAPPAVVGLLDRSPEPHGVALIPPNDPYLKGVDKHLLLESADRRRMLFRPLSPPGALLIDGEVVGVWRHRRSPDGARLRVEVTPFERVPAERRPEIDQAAEPLSRWAAGAAVDVELVPADRR</sequence>
<accession>A0A1H1VVE4</accession>
<evidence type="ECO:0000313" key="1">
    <source>
        <dbReference type="EMBL" id="SDS88441.1"/>
    </source>
</evidence>
<evidence type="ECO:0000313" key="2">
    <source>
        <dbReference type="Proteomes" id="UP000199103"/>
    </source>
</evidence>
<keyword evidence="2" id="KW-1185">Reference proteome</keyword>
<dbReference type="InterPro" id="IPR009351">
    <property type="entry name" value="AlkZ-like"/>
</dbReference>
<proteinExistence type="predicted"/>
<dbReference type="OrthoDB" id="9148135at2"/>
<dbReference type="STRING" id="630515.SAMN04489812_3357"/>
<dbReference type="PANTHER" id="PTHR38479">
    <property type="entry name" value="LMO0824 PROTEIN"/>
    <property type="match status" value="1"/>
</dbReference>
<dbReference type="RefSeq" id="WP_091526620.1">
    <property type="nucleotide sequence ID" value="NZ_LT629772.1"/>
</dbReference>
<dbReference type="Proteomes" id="UP000199103">
    <property type="component" value="Chromosome I"/>
</dbReference>
<protein>
    <submittedName>
        <fullName evidence="1">Winged helix DNA-binding domain-containing protein</fullName>
    </submittedName>
</protein>
<dbReference type="GO" id="GO:0003677">
    <property type="term" value="F:DNA binding"/>
    <property type="evidence" value="ECO:0007669"/>
    <property type="project" value="UniProtKB-KW"/>
</dbReference>
<gene>
    <name evidence="1" type="ORF">SAMN04489812_3357</name>
</gene>
<dbReference type="EMBL" id="LT629772">
    <property type="protein sequence ID" value="SDS88441.1"/>
    <property type="molecule type" value="Genomic_DNA"/>
</dbReference>
<name>A0A1H1VVE4_9ACTN</name>
<dbReference type="AlphaFoldDB" id="A0A1H1VVE4"/>
<organism evidence="1 2">
    <name type="scientific">Microlunatus soli</name>
    <dbReference type="NCBI Taxonomy" id="630515"/>
    <lineage>
        <taxon>Bacteria</taxon>
        <taxon>Bacillati</taxon>
        <taxon>Actinomycetota</taxon>
        <taxon>Actinomycetes</taxon>
        <taxon>Propionibacteriales</taxon>
        <taxon>Propionibacteriaceae</taxon>
        <taxon>Microlunatus</taxon>
    </lineage>
</organism>
<dbReference type="Pfam" id="PF06224">
    <property type="entry name" value="AlkZ-like"/>
    <property type="match status" value="1"/>
</dbReference>
<keyword evidence="1" id="KW-0238">DNA-binding</keyword>
<dbReference type="PANTHER" id="PTHR38479:SF2">
    <property type="entry name" value="WINGED HELIX DNA-BINDING DOMAIN-CONTAINING PROTEIN"/>
    <property type="match status" value="1"/>
</dbReference>